<name>A0AA38PJS1_9AGAR</name>
<dbReference type="PANTHER" id="PTHR24349">
    <property type="entry name" value="SERINE/THREONINE-PROTEIN KINASE"/>
    <property type="match status" value="1"/>
</dbReference>
<protein>
    <submittedName>
        <fullName evidence="8">Kinase-like domain-containing protein</fullName>
    </submittedName>
</protein>
<evidence type="ECO:0000256" key="2">
    <source>
        <dbReference type="ARBA" id="ARBA00022679"/>
    </source>
</evidence>
<evidence type="ECO:0000313" key="9">
    <source>
        <dbReference type="Proteomes" id="UP001163846"/>
    </source>
</evidence>
<reference evidence="8" key="1">
    <citation type="submission" date="2022-08" db="EMBL/GenBank/DDBJ databases">
        <authorList>
            <consortium name="DOE Joint Genome Institute"/>
            <person name="Min B."/>
            <person name="Riley R."/>
            <person name="Sierra-Patev S."/>
            <person name="Naranjo-Ortiz M."/>
            <person name="Looney B."/>
            <person name="Konkel Z."/>
            <person name="Slot J.C."/>
            <person name="Sakamoto Y."/>
            <person name="Steenwyk J.L."/>
            <person name="Rokas A."/>
            <person name="Carro J."/>
            <person name="Camarero S."/>
            <person name="Ferreira P."/>
            <person name="Molpeceres G."/>
            <person name="Ruiz-Duenas F.J."/>
            <person name="Serrano A."/>
            <person name="Henrissat B."/>
            <person name="Drula E."/>
            <person name="Hughes K.W."/>
            <person name="Mata J.L."/>
            <person name="Ishikawa N.K."/>
            <person name="Vargas-Isla R."/>
            <person name="Ushijima S."/>
            <person name="Smith C.A."/>
            <person name="Ahrendt S."/>
            <person name="Andreopoulos W."/>
            <person name="He G."/>
            <person name="Labutti K."/>
            <person name="Lipzen A."/>
            <person name="Ng V."/>
            <person name="Sandor L."/>
            <person name="Barry K."/>
            <person name="Martinez A.T."/>
            <person name="Xiao Y."/>
            <person name="Gibbons J.G."/>
            <person name="Terashima K."/>
            <person name="Hibbett D.S."/>
            <person name="Grigoriev I.V."/>
        </authorList>
    </citation>
    <scope>NUCLEOTIDE SEQUENCE</scope>
    <source>
        <strain evidence="8">TFB9207</strain>
    </source>
</reference>
<evidence type="ECO:0000256" key="4">
    <source>
        <dbReference type="ARBA" id="ARBA00022777"/>
    </source>
</evidence>
<dbReference type="SUPFAM" id="SSF56112">
    <property type="entry name" value="Protein kinase-like (PK-like)"/>
    <property type="match status" value="1"/>
</dbReference>
<keyword evidence="1" id="KW-0723">Serine/threonine-protein kinase</keyword>
<dbReference type="InterPro" id="IPR000719">
    <property type="entry name" value="Prot_kinase_dom"/>
</dbReference>
<feature type="domain" description="Protein kinase" evidence="7">
    <location>
        <begin position="62"/>
        <end position="326"/>
    </location>
</feature>
<keyword evidence="9" id="KW-1185">Reference proteome</keyword>
<dbReference type="EMBL" id="MU805968">
    <property type="protein sequence ID" value="KAJ3843771.1"/>
    <property type="molecule type" value="Genomic_DNA"/>
</dbReference>
<accession>A0AA38PJS1</accession>
<keyword evidence="4 8" id="KW-0418">Kinase</keyword>
<evidence type="ECO:0000256" key="3">
    <source>
        <dbReference type="ARBA" id="ARBA00022741"/>
    </source>
</evidence>
<keyword evidence="2" id="KW-0808">Transferase</keyword>
<proteinExistence type="predicted"/>
<dbReference type="Pfam" id="PF00069">
    <property type="entry name" value="Pkinase"/>
    <property type="match status" value="1"/>
</dbReference>
<gene>
    <name evidence="8" type="ORF">F5878DRAFT_603970</name>
</gene>
<feature type="compositionally biased region" description="Low complexity" evidence="6">
    <location>
        <begin position="22"/>
        <end position="39"/>
    </location>
</feature>
<evidence type="ECO:0000313" key="8">
    <source>
        <dbReference type="EMBL" id="KAJ3843771.1"/>
    </source>
</evidence>
<dbReference type="Gene3D" id="1.10.510.10">
    <property type="entry name" value="Transferase(Phosphotransferase) domain 1"/>
    <property type="match status" value="1"/>
</dbReference>
<dbReference type="GO" id="GO:0005524">
    <property type="term" value="F:ATP binding"/>
    <property type="evidence" value="ECO:0007669"/>
    <property type="project" value="UniProtKB-KW"/>
</dbReference>
<keyword evidence="3" id="KW-0547">Nucleotide-binding</keyword>
<dbReference type="PROSITE" id="PS50011">
    <property type="entry name" value="PROTEIN_KINASE_DOM"/>
    <property type="match status" value="1"/>
</dbReference>
<comment type="caution">
    <text evidence="8">The sequence shown here is derived from an EMBL/GenBank/DDBJ whole genome shotgun (WGS) entry which is preliminary data.</text>
</comment>
<organism evidence="8 9">
    <name type="scientific">Lentinula raphanica</name>
    <dbReference type="NCBI Taxonomy" id="153919"/>
    <lineage>
        <taxon>Eukaryota</taxon>
        <taxon>Fungi</taxon>
        <taxon>Dikarya</taxon>
        <taxon>Basidiomycota</taxon>
        <taxon>Agaricomycotina</taxon>
        <taxon>Agaricomycetes</taxon>
        <taxon>Agaricomycetidae</taxon>
        <taxon>Agaricales</taxon>
        <taxon>Marasmiineae</taxon>
        <taxon>Omphalotaceae</taxon>
        <taxon>Lentinula</taxon>
    </lineage>
</organism>
<keyword evidence="5" id="KW-0067">ATP-binding</keyword>
<dbReference type="GO" id="GO:0004674">
    <property type="term" value="F:protein serine/threonine kinase activity"/>
    <property type="evidence" value="ECO:0007669"/>
    <property type="project" value="UniProtKB-KW"/>
</dbReference>
<dbReference type="InterPro" id="IPR011009">
    <property type="entry name" value="Kinase-like_dom_sf"/>
</dbReference>
<evidence type="ECO:0000259" key="7">
    <source>
        <dbReference type="PROSITE" id="PS50011"/>
    </source>
</evidence>
<dbReference type="InterPro" id="IPR050205">
    <property type="entry name" value="CDPK_Ser/Thr_kinases"/>
</dbReference>
<feature type="region of interest" description="Disordered" evidence="6">
    <location>
        <begin position="1"/>
        <end position="39"/>
    </location>
</feature>
<evidence type="ECO:0000256" key="6">
    <source>
        <dbReference type="SAM" id="MobiDB-lite"/>
    </source>
</evidence>
<evidence type="ECO:0000256" key="5">
    <source>
        <dbReference type="ARBA" id="ARBA00022840"/>
    </source>
</evidence>
<dbReference type="AlphaFoldDB" id="A0AA38PJS1"/>
<evidence type="ECO:0000256" key="1">
    <source>
        <dbReference type="ARBA" id="ARBA00022527"/>
    </source>
</evidence>
<dbReference type="Proteomes" id="UP001163846">
    <property type="component" value="Unassembled WGS sequence"/>
</dbReference>
<sequence length="326" mass="36288">MATSGTPYYSYPGQQPHPIPISVPDSKPSDSDSPLSSSISQSPLVHAFFTDPPNTWPSDLSDKLLQSTSLSASPTSYVDLYDNKYVLKTNTLPSAILDRPRLAHEIHIMALAGPECALPILGRHFLHGKINGFVTEYKKCVLDRRLIGELGPGHTHTNGVRIDIDPGVYKNRKEMIFKFVALLERLHSKGILHGDINPSNLVLVDSDLRFIDFAESVLESSPRPLHPKNRVLTARYNSPTALNDTFAPLTRADDLYTAGMTMLHMYTGRLPFADLWEGEDMDEVEVEERIMGGLRPDLSVIDDEEVREVIARYLQAGEPNRQATSL</sequence>